<dbReference type="Proteomes" id="UP000030752">
    <property type="component" value="Unassembled WGS sequence"/>
</dbReference>
<evidence type="ECO:0000313" key="9">
    <source>
        <dbReference type="Proteomes" id="UP000030752"/>
    </source>
</evidence>
<gene>
    <name evidence="8" type="ORF">HMPREF1541_08067</name>
</gene>
<dbReference type="RefSeq" id="XP_008720609.1">
    <property type="nucleotide sequence ID" value="XM_008722387.1"/>
</dbReference>
<dbReference type="PROSITE" id="PS51387">
    <property type="entry name" value="FAD_PCMH"/>
    <property type="match status" value="1"/>
</dbReference>
<dbReference type="InterPro" id="IPR036318">
    <property type="entry name" value="FAD-bd_PCMH-like_sf"/>
</dbReference>
<dbReference type="Pfam" id="PF01565">
    <property type="entry name" value="FAD_binding_4"/>
    <property type="match status" value="1"/>
</dbReference>
<evidence type="ECO:0000256" key="1">
    <source>
        <dbReference type="ARBA" id="ARBA00001974"/>
    </source>
</evidence>
<dbReference type="OrthoDB" id="9983560at2759"/>
<feature type="domain" description="FAD-binding PCMH-type" evidence="7">
    <location>
        <begin position="126"/>
        <end position="309"/>
    </location>
</feature>
<keyword evidence="3" id="KW-0285">Flavoprotein</keyword>
<dbReference type="SUPFAM" id="SSF56176">
    <property type="entry name" value="FAD-binding/transporter-associated domain-like"/>
    <property type="match status" value="1"/>
</dbReference>
<evidence type="ECO:0000256" key="3">
    <source>
        <dbReference type="ARBA" id="ARBA00022630"/>
    </source>
</evidence>
<dbReference type="GO" id="GO:0071949">
    <property type="term" value="F:FAD binding"/>
    <property type="evidence" value="ECO:0007669"/>
    <property type="project" value="InterPro"/>
</dbReference>
<keyword evidence="6" id="KW-0732">Signal</keyword>
<dbReference type="VEuPathDB" id="FungiDB:HMPREF1541_08067"/>
<dbReference type="InterPro" id="IPR006094">
    <property type="entry name" value="Oxid_FAD_bind_N"/>
</dbReference>
<feature type="chain" id="PRO_5004823552" description="FAD-binding PCMH-type domain-containing protein" evidence="6">
    <location>
        <begin position="20"/>
        <end position="587"/>
    </location>
</feature>
<dbReference type="Gene3D" id="3.30.465.10">
    <property type="match status" value="2"/>
</dbReference>
<comment type="cofactor">
    <cofactor evidence="1">
        <name>FAD</name>
        <dbReference type="ChEBI" id="CHEBI:57692"/>
    </cofactor>
</comment>
<dbReference type="EMBL" id="KB822724">
    <property type="protein sequence ID" value="ETN37077.1"/>
    <property type="molecule type" value="Genomic_DNA"/>
</dbReference>
<dbReference type="InParanoid" id="W2RKQ8"/>
<comment type="similarity">
    <text evidence="2">Belongs to the oxygen-dependent FAD-linked oxidoreductase family.</text>
</comment>
<dbReference type="STRING" id="1220924.W2RKQ8"/>
<evidence type="ECO:0000256" key="2">
    <source>
        <dbReference type="ARBA" id="ARBA00005466"/>
    </source>
</evidence>
<dbReference type="PANTHER" id="PTHR42973:SF39">
    <property type="entry name" value="FAD-BINDING PCMH-TYPE DOMAIN-CONTAINING PROTEIN"/>
    <property type="match status" value="1"/>
</dbReference>
<evidence type="ECO:0000259" key="7">
    <source>
        <dbReference type="PROSITE" id="PS51387"/>
    </source>
</evidence>
<dbReference type="AlphaFoldDB" id="W2RKQ8"/>
<protein>
    <recommendedName>
        <fullName evidence="7">FAD-binding PCMH-type domain-containing protein</fullName>
    </recommendedName>
</protein>
<dbReference type="InterPro" id="IPR050416">
    <property type="entry name" value="FAD-linked_Oxidoreductase"/>
</dbReference>
<dbReference type="PANTHER" id="PTHR42973">
    <property type="entry name" value="BINDING OXIDOREDUCTASE, PUTATIVE (AFU_ORTHOLOGUE AFUA_1G17690)-RELATED"/>
    <property type="match status" value="1"/>
</dbReference>
<sequence>MAPSTTGLILLGLTSAAFAGVLPRYVEPRQGQQCKCYEGDACWPAEDEWDSLNKTVGGRLVKVIPPAAPCYNEFEGIPTYNEAKCEEVTIGWRNQPYMIETGATPLRQYPSNNTCRPTEDPTDTCTIGYLAEYLIMATEKEHIKAGIDFAREKNVHLAVRNTGHDFMGRSIAAGSLTINTHSFSQKEIISSWSGPGDYSGGAVKVGAGVQGRDLYRFLNQQNPPVVAVGGECPTVGFSGGYIQGGGHGPLSTLKGMAADHALEFDMITAKGEYVTANADKNPDLFWALKGGGPATFGIVTSVTVKTHEEVPVAGAFININSTHTTDSDLFWKAADAFHGLANHYVDHNMFVYYELMELRLHIQPFTAPNMNAAELKEALAPLYEKLDALGVAYDTGIKEFDTFFEMYIDMYEDENAGDNTIIGGRFFAREDIENNQAGLTEAFRNAVQPPNYDLTGILIGHIVAPGIGNPTADNAIHPKWRDASSFSIAALTVATNASLAEKEHAWDILTNTVDAGLIAASPNGGAYVNEGNIEHPNWQEEYWGDNYPRLLGIRKEWDPEGLFYGKALVGTEEWDLVDEPPRLCKVA</sequence>
<evidence type="ECO:0000256" key="6">
    <source>
        <dbReference type="SAM" id="SignalP"/>
    </source>
</evidence>
<dbReference type="GO" id="GO:0016491">
    <property type="term" value="F:oxidoreductase activity"/>
    <property type="evidence" value="ECO:0007669"/>
    <property type="project" value="UniProtKB-KW"/>
</dbReference>
<dbReference type="InterPro" id="IPR016166">
    <property type="entry name" value="FAD-bd_PCMH"/>
</dbReference>
<keyword evidence="4" id="KW-0274">FAD</keyword>
<evidence type="ECO:0000313" key="8">
    <source>
        <dbReference type="EMBL" id="ETN37077.1"/>
    </source>
</evidence>
<accession>W2RKQ8</accession>
<organism evidence="8 9">
    <name type="scientific">Cyphellophora europaea (strain CBS 101466)</name>
    <name type="common">Phialophora europaea</name>
    <dbReference type="NCBI Taxonomy" id="1220924"/>
    <lineage>
        <taxon>Eukaryota</taxon>
        <taxon>Fungi</taxon>
        <taxon>Dikarya</taxon>
        <taxon>Ascomycota</taxon>
        <taxon>Pezizomycotina</taxon>
        <taxon>Eurotiomycetes</taxon>
        <taxon>Chaetothyriomycetidae</taxon>
        <taxon>Chaetothyriales</taxon>
        <taxon>Cyphellophoraceae</taxon>
        <taxon>Cyphellophora</taxon>
    </lineage>
</organism>
<dbReference type="InterPro" id="IPR012951">
    <property type="entry name" value="BBE"/>
</dbReference>
<keyword evidence="9" id="KW-1185">Reference proteome</keyword>
<dbReference type="HOGENOM" id="CLU_018354_4_2_1"/>
<feature type="signal peptide" evidence="6">
    <location>
        <begin position="1"/>
        <end position="19"/>
    </location>
</feature>
<reference evidence="8 9" key="1">
    <citation type="submission" date="2013-03" db="EMBL/GenBank/DDBJ databases">
        <title>The Genome Sequence of Phialophora europaea CBS 101466.</title>
        <authorList>
            <consortium name="The Broad Institute Genomics Platform"/>
            <person name="Cuomo C."/>
            <person name="de Hoog S."/>
            <person name="Gorbushina A."/>
            <person name="Walker B."/>
            <person name="Young S.K."/>
            <person name="Zeng Q."/>
            <person name="Gargeya S."/>
            <person name="Fitzgerald M."/>
            <person name="Haas B."/>
            <person name="Abouelleil A."/>
            <person name="Allen A.W."/>
            <person name="Alvarado L."/>
            <person name="Arachchi H.M."/>
            <person name="Berlin A.M."/>
            <person name="Chapman S.B."/>
            <person name="Gainer-Dewar J."/>
            <person name="Goldberg J."/>
            <person name="Griggs A."/>
            <person name="Gujja S."/>
            <person name="Hansen M."/>
            <person name="Howarth C."/>
            <person name="Imamovic A."/>
            <person name="Ireland A."/>
            <person name="Larimer J."/>
            <person name="McCowan C."/>
            <person name="Murphy C."/>
            <person name="Pearson M."/>
            <person name="Poon T.W."/>
            <person name="Priest M."/>
            <person name="Roberts A."/>
            <person name="Saif S."/>
            <person name="Shea T."/>
            <person name="Sisk P."/>
            <person name="Sykes S."/>
            <person name="Wortman J."/>
            <person name="Nusbaum C."/>
            <person name="Birren B."/>
        </authorList>
    </citation>
    <scope>NUCLEOTIDE SEQUENCE [LARGE SCALE GENOMIC DNA]</scope>
    <source>
        <strain evidence="8 9">CBS 101466</strain>
    </source>
</reference>
<dbReference type="GeneID" id="19975406"/>
<dbReference type="InterPro" id="IPR016169">
    <property type="entry name" value="FAD-bd_PCMH_sub2"/>
</dbReference>
<dbReference type="Pfam" id="PF08031">
    <property type="entry name" value="BBE"/>
    <property type="match status" value="1"/>
</dbReference>
<name>W2RKQ8_CYPE1</name>
<dbReference type="eggNOG" id="ENOG502R8I5">
    <property type="taxonomic scope" value="Eukaryota"/>
</dbReference>
<keyword evidence="5" id="KW-0560">Oxidoreductase</keyword>
<proteinExistence type="inferred from homology"/>
<evidence type="ECO:0000256" key="5">
    <source>
        <dbReference type="ARBA" id="ARBA00023002"/>
    </source>
</evidence>
<evidence type="ECO:0000256" key="4">
    <source>
        <dbReference type="ARBA" id="ARBA00022827"/>
    </source>
</evidence>